<dbReference type="CDD" id="cd03449">
    <property type="entry name" value="R_hydratase"/>
    <property type="match status" value="1"/>
</dbReference>
<organism evidence="2 3">
    <name type="scientific">Thermosipho affectus</name>
    <dbReference type="NCBI Taxonomy" id="660294"/>
    <lineage>
        <taxon>Bacteria</taxon>
        <taxon>Thermotogati</taxon>
        <taxon>Thermotogota</taxon>
        <taxon>Thermotogae</taxon>
        <taxon>Thermotogales</taxon>
        <taxon>Fervidobacteriaceae</taxon>
        <taxon>Thermosipho</taxon>
    </lineage>
</organism>
<dbReference type="InterPro" id="IPR029069">
    <property type="entry name" value="HotDog_dom_sf"/>
</dbReference>
<dbReference type="Pfam" id="PF01575">
    <property type="entry name" value="MaoC_dehydratas"/>
    <property type="match status" value="1"/>
</dbReference>
<dbReference type="Proteomes" id="UP000242616">
    <property type="component" value="Unassembled WGS sequence"/>
</dbReference>
<dbReference type="EMBL" id="LBFC01000006">
    <property type="protein sequence ID" value="ONN27780.1"/>
    <property type="molecule type" value="Genomic_DNA"/>
</dbReference>
<dbReference type="SUPFAM" id="SSF54637">
    <property type="entry name" value="Thioesterase/thiol ester dehydrase-isomerase"/>
    <property type="match status" value="1"/>
</dbReference>
<dbReference type="PANTHER" id="PTHR43437:SF3">
    <property type="entry name" value="HYDROXYACYL-THIOESTER DEHYDRATASE TYPE 2, MITOCHONDRIAL"/>
    <property type="match status" value="1"/>
</dbReference>
<keyword evidence="3" id="KW-1185">Reference proteome</keyword>
<protein>
    <submittedName>
        <fullName evidence="2">Enoyl-CoA hydratase</fullName>
    </submittedName>
</protein>
<feature type="domain" description="MaoC-like" evidence="1">
    <location>
        <begin position="12"/>
        <end position="114"/>
    </location>
</feature>
<gene>
    <name evidence="2" type="ORF">XJ44_02075</name>
</gene>
<evidence type="ECO:0000313" key="3">
    <source>
        <dbReference type="Proteomes" id="UP000242616"/>
    </source>
</evidence>
<dbReference type="InterPro" id="IPR002539">
    <property type="entry name" value="MaoC-like_dom"/>
</dbReference>
<evidence type="ECO:0000259" key="1">
    <source>
        <dbReference type="Pfam" id="PF01575"/>
    </source>
</evidence>
<comment type="caution">
    <text evidence="2">The sequence shown here is derived from an EMBL/GenBank/DDBJ whole genome shotgun (WGS) entry which is preliminary data.</text>
</comment>
<accession>A0ABX3IIX8</accession>
<sequence length="136" mass="15638">MKYEELSVGQTYEKVIKVEEKHVFQFAEITGDKNPVHIDEEYAKKSIFGGRIAHGILLLGYISYVLGMEFPGPGTIYMSQNAKFLRPVYVEKNIKIKIKVLEKHDEKKRIKVSTLIFNEKDELCVEGDALLSLKFL</sequence>
<dbReference type="Gene3D" id="3.10.129.10">
    <property type="entry name" value="Hotdog Thioesterase"/>
    <property type="match status" value="1"/>
</dbReference>
<evidence type="ECO:0000313" key="2">
    <source>
        <dbReference type="EMBL" id="ONN27780.1"/>
    </source>
</evidence>
<proteinExistence type="predicted"/>
<dbReference type="InterPro" id="IPR050965">
    <property type="entry name" value="UPF0336/Enoyl-CoA_hydratase"/>
</dbReference>
<dbReference type="RefSeq" id="WP_077197905.1">
    <property type="nucleotide sequence ID" value="NZ_LBFC01000006.1"/>
</dbReference>
<reference evidence="2 3" key="1">
    <citation type="submission" date="2015-06" db="EMBL/GenBank/DDBJ databases">
        <title>Genome sequencing of Thermotogales isolates from hydrothermal vents.</title>
        <authorList>
            <person name="Haverkamp T.H."/>
            <person name="Kublanov I.V."/>
            <person name="Nesbo C.L."/>
        </authorList>
    </citation>
    <scope>NUCLEOTIDE SEQUENCE [LARGE SCALE GENOMIC DNA]</scope>
    <source>
        <strain evidence="3">ik275mar</strain>
    </source>
</reference>
<name>A0ABX3IIX8_9BACT</name>
<dbReference type="PANTHER" id="PTHR43437">
    <property type="entry name" value="HYDROXYACYL-THIOESTER DEHYDRATASE TYPE 2, MITOCHONDRIAL-RELATED"/>
    <property type="match status" value="1"/>
</dbReference>